<dbReference type="InParanoid" id="A0A165NP20"/>
<gene>
    <name evidence="1" type="ORF">EXIGLDRAFT_745386</name>
</gene>
<dbReference type="AlphaFoldDB" id="A0A165NP20"/>
<name>A0A165NP20_EXIGL</name>
<proteinExistence type="predicted"/>
<keyword evidence="2" id="KW-1185">Reference proteome</keyword>
<dbReference type="Proteomes" id="UP000077266">
    <property type="component" value="Unassembled WGS sequence"/>
</dbReference>
<reference evidence="1 2" key="1">
    <citation type="journal article" date="2016" name="Mol. Biol. Evol.">
        <title>Comparative Genomics of Early-Diverging Mushroom-Forming Fungi Provides Insights into the Origins of Lignocellulose Decay Capabilities.</title>
        <authorList>
            <person name="Nagy L.G."/>
            <person name="Riley R."/>
            <person name="Tritt A."/>
            <person name="Adam C."/>
            <person name="Daum C."/>
            <person name="Floudas D."/>
            <person name="Sun H."/>
            <person name="Yadav J.S."/>
            <person name="Pangilinan J."/>
            <person name="Larsson K.H."/>
            <person name="Matsuura K."/>
            <person name="Barry K."/>
            <person name="Labutti K."/>
            <person name="Kuo R."/>
            <person name="Ohm R.A."/>
            <person name="Bhattacharya S.S."/>
            <person name="Shirouzu T."/>
            <person name="Yoshinaga Y."/>
            <person name="Martin F.M."/>
            <person name="Grigoriev I.V."/>
            <person name="Hibbett D.S."/>
        </authorList>
    </citation>
    <scope>NUCLEOTIDE SEQUENCE [LARGE SCALE GENOMIC DNA]</scope>
    <source>
        <strain evidence="1 2">HHB12029</strain>
    </source>
</reference>
<accession>A0A165NP20</accession>
<organism evidence="1 2">
    <name type="scientific">Exidia glandulosa HHB12029</name>
    <dbReference type="NCBI Taxonomy" id="1314781"/>
    <lineage>
        <taxon>Eukaryota</taxon>
        <taxon>Fungi</taxon>
        <taxon>Dikarya</taxon>
        <taxon>Basidiomycota</taxon>
        <taxon>Agaricomycotina</taxon>
        <taxon>Agaricomycetes</taxon>
        <taxon>Auriculariales</taxon>
        <taxon>Exidiaceae</taxon>
        <taxon>Exidia</taxon>
    </lineage>
</organism>
<feature type="non-terminal residue" evidence="1">
    <location>
        <position position="1"/>
    </location>
</feature>
<dbReference type="EMBL" id="KV425897">
    <property type="protein sequence ID" value="KZW01015.1"/>
    <property type="molecule type" value="Genomic_DNA"/>
</dbReference>
<evidence type="ECO:0000313" key="2">
    <source>
        <dbReference type="Proteomes" id="UP000077266"/>
    </source>
</evidence>
<evidence type="ECO:0008006" key="3">
    <source>
        <dbReference type="Google" id="ProtNLM"/>
    </source>
</evidence>
<sequence length="354" mass="40571">MSLLSLPDETLANIALLVEVRGSLKDIHGLALASKRLCRACDPIVWRKYEFVIRMSARRDVYGVWCDAPSILDEEWFVRLDRRIAHLREKAPFIRDLSVIDSETACDTLPFAPEVLDRAMVAIRACTGLKKLAVLNTSMITLSAWPAQLWTLIQCELPRLQHLDLGANFTNIPKLEGPPRALAMLELRWCKGLIDDLLPQDMLLPQTLEFGSLSYERAPPPAEQRFVPSPLLAQQLRTLKAYIPHINIPGRGFDTVSLAHVEIDIEIYFACDIKAHLPRAWREIKPHLESLVTDDIRAYDVKKERSVHITRPSLIKFPNRKGKHQDQVRDVAKDEEEQAQMDAYYAARKRSWQW</sequence>
<dbReference type="OrthoDB" id="3247623at2759"/>
<protein>
    <recommendedName>
        <fullName evidence="3">F-box domain-containing protein</fullName>
    </recommendedName>
</protein>
<evidence type="ECO:0000313" key="1">
    <source>
        <dbReference type="EMBL" id="KZW01015.1"/>
    </source>
</evidence>